<protein>
    <recommendedName>
        <fullName evidence="6">Myosin heavy chain kinase B</fullName>
    </recommendedName>
</protein>
<dbReference type="SUPFAM" id="SSF50978">
    <property type="entry name" value="WD40 repeat-like"/>
    <property type="match status" value="1"/>
</dbReference>
<evidence type="ECO:0000256" key="2">
    <source>
        <dbReference type="ARBA" id="ARBA00022737"/>
    </source>
</evidence>
<dbReference type="SMART" id="SM00320">
    <property type="entry name" value="WD40"/>
    <property type="match status" value="3"/>
</dbReference>
<dbReference type="Gene3D" id="2.130.10.10">
    <property type="entry name" value="YVTN repeat-like/Quinoprotein amine dehydrogenase"/>
    <property type="match status" value="2"/>
</dbReference>
<dbReference type="Proteomes" id="UP001642540">
    <property type="component" value="Unassembled WGS sequence"/>
</dbReference>
<keyword evidence="2" id="KW-0677">Repeat</keyword>
<evidence type="ECO:0000313" key="4">
    <source>
        <dbReference type="EMBL" id="CAL8118318.1"/>
    </source>
</evidence>
<dbReference type="PANTHER" id="PTHR19848">
    <property type="entry name" value="WD40 REPEAT PROTEIN"/>
    <property type="match status" value="1"/>
</dbReference>
<comment type="caution">
    <text evidence="4">The sequence shown here is derived from an EMBL/GenBank/DDBJ whole genome shotgun (WGS) entry which is preliminary data.</text>
</comment>
<proteinExistence type="predicted"/>
<dbReference type="EMBL" id="CAXLJM020000057">
    <property type="protein sequence ID" value="CAL8118318.1"/>
    <property type="molecule type" value="Genomic_DNA"/>
</dbReference>
<dbReference type="InterPro" id="IPR036322">
    <property type="entry name" value="WD40_repeat_dom_sf"/>
</dbReference>
<keyword evidence="5" id="KW-1185">Reference proteome</keyword>
<evidence type="ECO:0008006" key="6">
    <source>
        <dbReference type="Google" id="ProtNLM"/>
    </source>
</evidence>
<name>A0ABP1R9R1_9HEXA</name>
<evidence type="ECO:0000256" key="1">
    <source>
        <dbReference type="ARBA" id="ARBA00022574"/>
    </source>
</evidence>
<sequence>MWHNGKLFSGGYANGKIKVWSSDLKLLKEFDAHDYPIYHMTPGSGSTFYTSSSDCAIKHWDEAGDGSFKLLATLEGHNEPPRKLRFFNGRLYSGDEKGDVKVWEDGKCLGTIETMEEIWDLLAIQDHFVTVRHIDVTIYSIVQRDDKIRGSVRNSIPGRAPLHTVGNRLFCIDRNDNVVNVHDLEKSGNPLLGSLRGHDAIINAITAVGDRLITGACDNSAIVWNLENLNQQEKIPMDGYVNALVVTEDGKVYAAGENKFIACIQV</sequence>
<dbReference type="PROSITE" id="PS00678">
    <property type="entry name" value="WD_REPEATS_1"/>
    <property type="match status" value="1"/>
</dbReference>
<organism evidence="4 5">
    <name type="scientific">Orchesella dallaii</name>
    <dbReference type="NCBI Taxonomy" id="48710"/>
    <lineage>
        <taxon>Eukaryota</taxon>
        <taxon>Metazoa</taxon>
        <taxon>Ecdysozoa</taxon>
        <taxon>Arthropoda</taxon>
        <taxon>Hexapoda</taxon>
        <taxon>Collembola</taxon>
        <taxon>Entomobryomorpha</taxon>
        <taxon>Entomobryoidea</taxon>
        <taxon>Orchesellidae</taxon>
        <taxon>Orchesellinae</taxon>
        <taxon>Orchesella</taxon>
    </lineage>
</organism>
<dbReference type="InterPro" id="IPR001680">
    <property type="entry name" value="WD40_rpt"/>
</dbReference>
<evidence type="ECO:0000256" key="3">
    <source>
        <dbReference type="PROSITE-ProRule" id="PRU00221"/>
    </source>
</evidence>
<dbReference type="PANTHER" id="PTHR19848:SF6">
    <property type="entry name" value="E3 UBIQUITIN-PROTEIN LIGASE TRAF7"/>
    <property type="match status" value="1"/>
</dbReference>
<keyword evidence="1 3" id="KW-0853">WD repeat</keyword>
<reference evidence="4 5" key="1">
    <citation type="submission" date="2024-08" db="EMBL/GenBank/DDBJ databases">
        <authorList>
            <person name="Cucini C."/>
            <person name="Frati F."/>
        </authorList>
    </citation>
    <scope>NUCLEOTIDE SEQUENCE [LARGE SCALE GENOMIC DNA]</scope>
</reference>
<dbReference type="InterPro" id="IPR015943">
    <property type="entry name" value="WD40/YVTN_repeat-like_dom_sf"/>
</dbReference>
<gene>
    <name evidence="4" type="ORF">ODALV1_LOCUS18080</name>
</gene>
<evidence type="ECO:0000313" key="5">
    <source>
        <dbReference type="Proteomes" id="UP001642540"/>
    </source>
</evidence>
<dbReference type="InterPro" id="IPR019775">
    <property type="entry name" value="WD40_repeat_CS"/>
</dbReference>
<dbReference type="PROSITE" id="PS50082">
    <property type="entry name" value="WD_REPEATS_2"/>
    <property type="match status" value="1"/>
</dbReference>
<feature type="repeat" description="WD" evidence="3">
    <location>
        <begin position="195"/>
        <end position="234"/>
    </location>
</feature>
<accession>A0ABP1R9R1</accession>
<dbReference type="Pfam" id="PF00400">
    <property type="entry name" value="WD40"/>
    <property type="match status" value="2"/>
</dbReference>